<evidence type="ECO:0000259" key="1">
    <source>
        <dbReference type="PROSITE" id="PS50011"/>
    </source>
</evidence>
<feature type="domain" description="Protein kinase" evidence="1">
    <location>
        <begin position="1"/>
        <end position="116"/>
    </location>
</feature>
<dbReference type="InterPro" id="IPR000719">
    <property type="entry name" value="Prot_kinase_dom"/>
</dbReference>
<dbReference type="InterPro" id="IPR011009">
    <property type="entry name" value="Kinase-like_dom_sf"/>
</dbReference>
<reference evidence="2 3" key="1">
    <citation type="journal article" date="2014" name="Nat. Genet.">
        <title>Genome sequence of the hot pepper provides insights into the evolution of pungency in Capsicum species.</title>
        <authorList>
            <person name="Kim S."/>
            <person name="Park M."/>
            <person name="Yeom S.I."/>
            <person name="Kim Y.M."/>
            <person name="Lee J.M."/>
            <person name="Lee H.A."/>
            <person name="Seo E."/>
            <person name="Choi J."/>
            <person name="Cheong K."/>
            <person name="Kim K.T."/>
            <person name="Jung K."/>
            <person name="Lee G.W."/>
            <person name="Oh S.K."/>
            <person name="Bae C."/>
            <person name="Kim S.B."/>
            <person name="Lee H.Y."/>
            <person name="Kim S.Y."/>
            <person name="Kim M.S."/>
            <person name="Kang B.C."/>
            <person name="Jo Y.D."/>
            <person name="Yang H.B."/>
            <person name="Jeong H.J."/>
            <person name="Kang W.H."/>
            <person name="Kwon J.K."/>
            <person name="Shin C."/>
            <person name="Lim J.Y."/>
            <person name="Park J.H."/>
            <person name="Huh J.H."/>
            <person name="Kim J.S."/>
            <person name="Kim B.D."/>
            <person name="Cohen O."/>
            <person name="Paran I."/>
            <person name="Suh M.C."/>
            <person name="Lee S.B."/>
            <person name="Kim Y.K."/>
            <person name="Shin Y."/>
            <person name="Noh S.J."/>
            <person name="Park J."/>
            <person name="Seo Y.S."/>
            <person name="Kwon S.Y."/>
            <person name="Kim H.A."/>
            <person name="Park J.M."/>
            <person name="Kim H.J."/>
            <person name="Choi S.B."/>
            <person name="Bosland P.W."/>
            <person name="Reeves G."/>
            <person name="Jo S.H."/>
            <person name="Lee B.W."/>
            <person name="Cho H.T."/>
            <person name="Choi H.S."/>
            <person name="Lee M.S."/>
            <person name="Yu Y."/>
            <person name="Do Choi Y."/>
            <person name="Park B.S."/>
            <person name="van Deynze A."/>
            <person name="Ashrafi H."/>
            <person name="Hill T."/>
            <person name="Kim W.T."/>
            <person name="Pai H.S."/>
            <person name="Ahn H.K."/>
            <person name="Yeam I."/>
            <person name="Giovannoni J.J."/>
            <person name="Rose J.K."/>
            <person name="Sorensen I."/>
            <person name="Lee S.J."/>
            <person name="Kim R.W."/>
            <person name="Choi I.Y."/>
            <person name="Choi B.S."/>
            <person name="Lim J.S."/>
            <person name="Lee Y.H."/>
            <person name="Choi D."/>
        </authorList>
    </citation>
    <scope>NUCLEOTIDE SEQUENCE [LARGE SCALE GENOMIC DNA]</scope>
    <source>
        <strain evidence="3">cv. CM334</strain>
    </source>
</reference>
<keyword evidence="3" id="KW-1185">Reference proteome</keyword>
<comment type="caution">
    <text evidence="2">The sequence shown here is derived from an EMBL/GenBank/DDBJ whole genome shotgun (WGS) entry which is preliminary data.</text>
</comment>
<organism evidence="2 3">
    <name type="scientific">Capsicum annuum</name>
    <name type="common">Capsicum pepper</name>
    <dbReference type="NCBI Taxonomy" id="4072"/>
    <lineage>
        <taxon>Eukaryota</taxon>
        <taxon>Viridiplantae</taxon>
        <taxon>Streptophyta</taxon>
        <taxon>Embryophyta</taxon>
        <taxon>Tracheophyta</taxon>
        <taxon>Spermatophyta</taxon>
        <taxon>Magnoliopsida</taxon>
        <taxon>eudicotyledons</taxon>
        <taxon>Gunneridae</taxon>
        <taxon>Pentapetalae</taxon>
        <taxon>asterids</taxon>
        <taxon>lamiids</taxon>
        <taxon>Solanales</taxon>
        <taxon>Solanaceae</taxon>
        <taxon>Solanoideae</taxon>
        <taxon>Capsiceae</taxon>
        <taxon>Capsicum</taxon>
    </lineage>
</organism>
<name>A0A2G3ANF1_CAPAN</name>
<dbReference type="SUPFAM" id="SSF56112">
    <property type="entry name" value="Protein kinase-like (PK-like)"/>
    <property type="match status" value="1"/>
</dbReference>
<dbReference type="Gramene" id="PHT95762">
    <property type="protein sequence ID" value="PHT95762"/>
    <property type="gene ID" value="T459_03644"/>
</dbReference>
<dbReference type="Pfam" id="PF00069">
    <property type="entry name" value="Pkinase"/>
    <property type="match status" value="1"/>
</dbReference>
<dbReference type="PROSITE" id="PS50011">
    <property type="entry name" value="PROTEIN_KINASE_DOM"/>
    <property type="match status" value="1"/>
</dbReference>
<dbReference type="AlphaFoldDB" id="A0A2G3ANF1"/>
<dbReference type="InterPro" id="IPR052751">
    <property type="entry name" value="Plant_MAPKKK"/>
</dbReference>
<dbReference type="PANTHER" id="PTHR48011">
    <property type="entry name" value="CCR4-NOT TRANSCRIPTIONAL COMPLEX SUBUNIT CAF120-RELATED"/>
    <property type="match status" value="1"/>
</dbReference>
<reference evidence="2 3" key="2">
    <citation type="journal article" date="2017" name="Genome Biol.">
        <title>New reference genome sequences of hot pepper reveal the massive evolution of plant disease-resistance genes by retroduplication.</title>
        <authorList>
            <person name="Kim S."/>
            <person name="Park J."/>
            <person name="Yeom S.I."/>
            <person name="Kim Y.M."/>
            <person name="Seo E."/>
            <person name="Kim K.T."/>
            <person name="Kim M.S."/>
            <person name="Lee J.M."/>
            <person name="Cheong K."/>
            <person name="Shin H.S."/>
            <person name="Kim S.B."/>
            <person name="Han K."/>
            <person name="Lee J."/>
            <person name="Park M."/>
            <person name="Lee H.A."/>
            <person name="Lee H.Y."/>
            <person name="Lee Y."/>
            <person name="Oh S."/>
            <person name="Lee J.H."/>
            <person name="Choi E."/>
            <person name="Choi E."/>
            <person name="Lee S.E."/>
            <person name="Jeon J."/>
            <person name="Kim H."/>
            <person name="Choi G."/>
            <person name="Song H."/>
            <person name="Lee J."/>
            <person name="Lee S.C."/>
            <person name="Kwon J.K."/>
            <person name="Lee H.Y."/>
            <person name="Koo N."/>
            <person name="Hong Y."/>
            <person name="Kim R.W."/>
            <person name="Kang W.H."/>
            <person name="Huh J.H."/>
            <person name="Kang B.C."/>
            <person name="Yang T.J."/>
            <person name="Lee Y.H."/>
            <person name="Bennetzen J.L."/>
            <person name="Choi D."/>
        </authorList>
    </citation>
    <scope>NUCLEOTIDE SEQUENCE [LARGE SCALE GENOMIC DNA]</scope>
    <source>
        <strain evidence="3">cv. CM334</strain>
    </source>
</reference>
<sequence length="116" mass="13493">MLLKKMEIFSIISCSNQLFWDCVIHERGFVHRGIKWHNVILLENRFAKKVGIEREKRKLRGTPMYMTLESVLDGEYGTAVDIWAFGSAMFETITGKKIWDCTGINDTLHLFCKFGM</sequence>
<dbReference type="PANTHER" id="PTHR48011:SF31">
    <property type="entry name" value="MITOGEN-ACTIVATED PROTEIN KINASE KINASE KINASE 2-LIKE"/>
    <property type="match status" value="1"/>
</dbReference>
<protein>
    <recommendedName>
        <fullName evidence="1">Protein kinase domain-containing protein</fullName>
    </recommendedName>
</protein>
<proteinExistence type="predicted"/>
<dbReference type="Gene3D" id="1.10.510.10">
    <property type="entry name" value="Transferase(Phosphotransferase) domain 1"/>
    <property type="match status" value="1"/>
</dbReference>
<dbReference type="STRING" id="4072.A0A2G3ANF1"/>
<dbReference type="GO" id="GO:0004672">
    <property type="term" value="F:protein kinase activity"/>
    <property type="evidence" value="ECO:0007669"/>
    <property type="project" value="InterPro"/>
</dbReference>
<dbReference type="Proteomes" id="UP000222542">
    <property type="component" value="Unassembled WGS sequence"/>
</dbReference>
<dbReference type="EMBL" id="AYRZ02000001">
    <property type="protein sequence ID" value="PHT95762.1"/>
    <property type="molecule type" value="Genomic_DNA"/>
</dbReference>
<accession>A0A2G3ANF1</accession>
<dbReference type="GO" id="GO:0005524">
    <property type="term" value="F:ATP binding"/>
    <property type="evidence" value="ECO:0007669"/>
    <property type="project" value="InterPro"/>
</dbReference>
<evidence type="ECO:0000313" key="2">
    <source>
        <dbReference type="EMBL" id="PHT95762.1"/>
    </source>
</evidence>
<gene>
    <name evidence="2" type="ORF">T459_03644</name>
</gene>
<evidence type="ECO:0000313" key="3">
    <source>
        <dbReference type="Proteomes" id="UP000222542"/>
    </source>
</evidence>